<feature type="region of interest" description="Disordered" evidence="1">
    <location>
        <begin position="1"/>
        <end position="27"/>
    </location>
</feature>
<comment type="caution">
    <text evidence="2">The sequence shown here is derived from an EMBL/GenBank/DDBJ whole genome shotgun (WGS) entry which is preliminary data.</text>
</comment>
<evidence type="ECO:0000313" key="2">
    <source>
        <dbReference type="EMBL" id="MUN41693.1"/>
    </source>
</evidence>
<keyword evidence="3" id="KW-1185">Reference proteome</keyword>
<name>A0A7K1LBJ9_9ACTN</name>
<organism evidence="2 3">
    <name type="scientific">Actinomadura litoris</name>
    <dbReference type="NCBI Taxonomy" id="2678616"/>
    <lineage>
        <taxon>Bacteria</taxon>
        <taxon>Bacillati</taxon>
        <taxon>Actinomycetota</taxon>
        <taxon>Actinomycetes</taxon>
        <taxon>Streptosporangiales</taxon>
        <taxon>Thermomonosporaceae</taxon>
        <taxon>Actinomadura</taxon>
    </lineage>
</organism>
<evidence type="ECO:0000256" key="1">
    <source>
        <dbReference type="SAM" id="MobiDB-lite"/>
    </source>
</evidence>
<sequence>MLSTQTPTPTAPAPAAAAPAAGPALSPYGLRCAQRLPAHITLAPDLAYCPHRQQTLAGGRPLAERPDLLAARSVTWGTTDRDNKTDNNG</sequence>
<reference evidence="2 3" key="1">
    <citation type="submission" date="2019-11" db="EMBL/GenBank/DDBJ databases">
        <authorList>
            <person name="Cao P."/>
        </authorList>
    </citation>
    <scope>NUCLEOTIDE SEQUENCE [LARGE SCALE GENOMIC DNA]</scope>
    <source>
        <strain evidence="2 3">NEAU-AAG5</strain>
    </source>
</reference>
<dbReference type="EMBL" id="WOFH01000015">
    <property type="protein sequence ID" value="MUN41693.1"/>
    <property type="molecule type" value="Genomic_DNA"/>
</dbReference>
<protein>
    <submittedName>
        <fullName evidence="2">Uncharacterized protein</fullName>
    </submittedName>
</protein>
<evidence type="ECO:0000313" key="3">
    <source>
        <dbReference type="Proteomes" id="UP000432015"/>
    </source>
</evidence>
<gene>
    <name evidence="2" type="ORF">GNZ18_34650</name>
</gene>
<feature type="compositionally biased region" description="Low complexity" evidence="1">
    <location>
        <begin position="13"/>
        <end position="24"/>
    </location>
</feature>
<dbReference type="AlphaFoldDB" id="A0A7K1LBJ9"/>
<proteinExistence type="predicted"/>
<dbReference type="RefSeq" id="WP_156220861.1">
    <property type="nucleotide sequence ID" value="NZ_WOFH01000015.1"/>
</dbReference>
<dbReference type="Proteomes" id="UP000432015">
    <property type="component" value="Unassembled WGS sequence"/>
</dbReference>
<accession>A0A7K1LBJ9</accession>